<keyword evidence="1" id="KW-0245">EGF-like domain</keyword>
<dbReference type="PROSITE" id="PS50026">
    <property type="entry name" value="EGF_3"/>
    <property type="match status" value="1"/>
</dbReference>
<feature type="disulfide bond" evidence="1">
    <location>
        <begin position="433"/>
        <end position="442"/>
    </location>
</feature>
<dbReference type="AlphaFoldDB" id="A0A7R9F115"/>
<protein>
    <submittedName>
        <fullName evidence="5">Uncharacterized protein</fullName>
    </submittedName>
</protein>
<accession>A0A7R9F115</accession>
<evidence type="ECO:0000256" key="2">
    <source>
        <dbReference type="SAM" id="MobiDB-lite"/>
    </source>
</evidence>
<dbReference type="PROSITE" id="PS00022">
    <property type="entry name" value="EGF_1"/>
    <property type="match status" value="2"/>
</dbReference>
<dbReference type="EMBL" id="OD567057">
    <property type="protein sequence ID" value="CAD7445057.1"/>
    <property type="molecule type" value="Genomic_DNA"/>
</dbReference>
<dbReference type="PANTHER" id="PTHR26391">
    <property type="entry name" value="INACTIVE TYROSINE-PROTEIN KINASE 7"/>
    <property type="match status" value="1"/>
</dbReference>
<dbReference type="CDD" id="cd00055">
    <property type="entry name" value="EGF_Lam"/>
    <property type="match status" value="1"/>
</dbReference>
<evidence type="ECO:0000256" key="1">
    <source>
        <dbReference type="PROSITE-ProRule" id="PRU00076"/>
    </source>
</evidence>
<feature type="region of interest" description="Disordered" evidence="2">
    <location>
        <begin position="1036"/>
        <end position="1123"/>
    </location>
</feature>
<dbReference type="InterPro" id="IPR013783">
    <property type="entry name" value="Ig-like_fold"/>
</dbReference>
<comment type="caution">
    <text evidence="1">Lacks conserved residue(s) required for the propagation of feature annotation.</text>
</comment>
<dbReference type="SMART" id="SM00060">
    <property type="entry name" value="FN3"/>
    <property type="match status" value="2"/>
</dbReference>
<dbReference type="PROSITE" id="PS50853">
    <property type="entry name" value="FN3"/>
    <property type="match status" value="2"/>
</dbReference>
<dbReference type="Pfam" id="PF00041">
    <property type="entry name" value="fn3"/>
    <property type="match status" value="1"/>
</dbReference>
<dbReference type="Gene3D" id="2.170.300.10">
    <property type="entry name" value="Tie2 ligand-binding domain superfamily"/>
    <property type="match status" value="1"/>
</dbReference>
<dbReference type="SMART" id="SM00181">
    <property type="entry name" value="EGF"/>
    <property type="match status" value="2"/>
</dbReference>
<dbReference type="PANTHER" id="PTHR26391:SF18">
    <property type="entry name" value="PROTEIN KINASE RECEPTOR TIE-1, PUTATIVE-RELATED"/>
    <property type="match status" value="1"/>
</dbReference>
<feature type="domain" description="EGF-like" evidence="3">
    <location>
        <begin position="405"/>
        <end position="443"/>
    </location>
</feature>
<gene>
    <name evidence="5" type="ORF">TBIB3V08_LOCUS7420</name>
</gene>
<dbReference type="CDD" id="cd00054">
    <property type="entry name" value="EGF_CA"/>
    <property type="match status" value="1"/>
</dbReference>
<reference evidence="5" key="1">
    <citation type="submission" date="2020-11" db="EMBL/GenBank/DDBJ databases">
        <authorList>
            <person name="Tran Van P."/>
        </authorList>
    </citation>
    <scope>NUCLEOTIDE SEQUENCE</scope>
</reference>
<proteinExistence type="predicted"/>
<organism evidence="5">
    <name type="scientific">Timema bartmani</name>
    <dbReference type="NCBI Taxonomy" id="61472"/>
    <lineage>
        <taxon>Eukaryota</taxon>
        <taxon>Metazoa</taxon>
        <taxon>Ecdysozoa</taxon>
        <taxon>Arthropoda</taxon>
        <taxon>Hexapoda</taxon>
        <taxon>Insecta</taxon>
        <taxon>Pterygota</taxon>
        <taxon>Neoptera</taxon>
        <taxon>Polyneoptera</taxon>
        <taxon>Phasmatodea</taxon>
        <taxon>Timematodea</taxon>
        <taxon>Timematoidea</taxon>
        <taxon>Timematidae</taxon>
        <taxon>Timema</taxon>
    </lineage>
</organism>
<feature type="domain" description="Fibronectin type-III" evidence="4">
    <location>
        <begin position="706"/>
        <end position="800"/>
    </location>
</feature>
<name>A0A7R9F115_9NEOP</name>
<dbReference type="InterPro" id="IPR000742">
    <property type="entry name" value="EGF"/>
</dbReference>
<sequence length="1123" mass="124721">MPKAVFFSVNIVPLLNEVVGPCRVMSLHPIWVICPYKGATSGLGIYPECSPCGWEVSGWRLRSDEYVTSEPTLIIRENELDGCRYDVLQVDNGNENHPTDIQGKLTSHRGDGGDSWQIKAMSDQRIKLVFGNSANRDTAALGYPRNPGYRVELKPSPLREFDDIQLPSEAVVSNGYQMQVDLQKFDVYKEFSATYSFESKQQLTLSTESGTIRGPVFVPMSERLCVAILFRAAPFPKPIRYSNPRSRLAESREDYDYTPSEDTRLTVTLQLLDGTEINVGTVEAPEVGHILLQKMIHVGTVEAQEVGHILLEKMEIHVGTAKTPEVCHILLEGTEIHVRTVEAQEVGHILLTKMEIHVGTMEAPEVDKWIYQRFVIELQPDHQQREMAYVITAGQKIGAKLFVRKVEECDPEGNNGKCINGGVLSKDSNECICPPGFRGFFCEDGCGVNKYGDDCGGKCSSFRRGCKGLVMCKEKIGCDCAPGFQGQLCDTPCDPGHYGFGCKQTCGHCAGNLCDSFSGSCFSGCVNGYFAPLCFYTVLSQSLPRPFYPNSRGAVVGRSSVVPKLSTTAASCKEGGDSRDIMALETRLPCEQGNFELTMLIKYKYLSTAPIAEPVSADTIQVYFSVDHTQGRGSPRFYKLQHKKNGEAAWIDHYPKTLPRDYVTTNITGLETWTWYDIRVILIDLNLNSYEGYDIPSATARTKCILPSNVDYHLQSPSASENSFQVLWRYDQQVRWCPLTNYEVYLRDGWRWVLSKRTHESTANFSDVLPGREHKVKLRAMTVNGPATFSKTLSIVTSDQVPEAVLDVYQDSVQRDRIRIVWREPRFTAGNIRHYVVTYKCQSLVACPSEDCSYSAGELEIETNYVELKGLLPHAQYIVSVSAVSGFKGPTSTIHAATDHTGIGKVEVRGSEPAFAWRESGTSISPSSVVWLNTTGALANYGHRGGFMSVVPPDPSLTPVTNRTSTSFVVHWNHLQNCTGINGFLNHYHYEMESDTLASDYDQVEEESNENLYSVESLLNETSSILSETDISDEENYYESNASDKKTNEFENSSGEELNQSSDEKISGAKSLVGRLPRRRGGGCPPPLGLLPIWEPLDPERGGTPSGAGYRERNIPGAYQLVG</sequence>
<evidence type="ECO:0000259" key="3">
    <source>
        <dbReference type="PROSITE" id="PS50026"/>
    </source>
</evidence>
<dbReference type="Gene3D" id="2.60.40.10">
    <property type="entry name" value="Immunoglobulins"/>
    <property type="match status" value="2"/>
</dbReference>
<evidence type="ECO:0000313" key="5">
    <source>
        <dbReference type="EMBL" id="CAD7445057.1"/>
    </source>
</evidence>
<feature type="domain" description="Fibronectin type-III" evidence="4">
    <location>
        <begin position="801"/>
        <end position="904"/>
    </location>
</feature>
<evidence type="ECO:0000259" key="4">
    <source>
        <dbReference type="PROSITE" id="PS50853"/>
    </source>
</evidence>
<dbReference type="InterPro" id="IPR003961">
    <property type="entry name" value="FN3_dom"/>
</dbReference>
<keyword evidence="1" id="KW-1015">Disulfide bond</keyword>
<dbReference type="InterPro" id="IPR036116">
    <property type="entry name" value="FN3_sf"/>
</dbReference>
<dbReference type="InterPro" id="IPR002049">
    <property type="entry name" value="LE_dom"/>
</dbReference>
<dbReference type="GO" id="GO:0048731">
    <property type="term" value="P:system development"/>
    <property type="evidence" value="ECO:0007669"/>
    <property type="project" value="UniProtKB-ARBA"/>
</dbReference>
<feature type="compositionally biased region" description="Polar residues" evidence="2">
    <location>
        <begin position="1050"/>
        <end position="1061"/>
    </location>
</feature>
<dbReference type="GO" id="GO:0048513">
    <property type="term" value="P:animal organ development"/>
    <property type="evidence" value="ECO:0007669"/>
    <property type="project" value="UniProtKB-ARBA"/>
</dbReference>
<dbReference type="CDD" id="cd00063">
    <property type="entry name" value="FN3"/>
    <property type="match status" value="2"/>
</dbReference>
<dbReference type="SUPFAM" id="SSF49265">
    <property type="entry name" value="Fibronectin type III"/>
    <property type="match status" value="2"/>
</dbReference>